<evidence type="ECO:0000256" key="1">
    <source>
        <dbReference type="ARBA" id="ARBA00004162"/>
    </source>
</evidence>
<dbReference type="AlphaFoldDB" id="A0A1F5JJS7"/>
<evidence type="ECO:0000256" key="6">
    <source>
        <dbReference type="ARBA" id="ARBA00022989"/>
    </source>
</evidence>
<dbReference type="Proteomes" id="UP000177555">
    <property type="component" value="Unassembled WGS sequence"/>
</dbReference>
<evidence type="ECO:0000256" key="2">
    <source>
        <dbReference type="ARBA" id="ARBA00022448"/>
    </source>
</evidence>
<keyword evidence="6 9" id="KW-1133">Transmembrane helix</keyword>
<dbReference type="GO" id="GO:0008320">
    <property type="term" value="F:protein transmembrane transporter activity"/>
    <property type="evidence" value="ECO:0007669"/>
    <property type="project" value="UniProtKB-UniRule"/>
</dbReference>
<dbReference type="Pfam" id="PF02416">
    <property type="entry name" value="TatA_B_E"/>
    <property type="match status" value="1"/>
</dbReference>
<evidence type="ECO:0000256" key="4">
    <source>
        <dbReference type="ARBA" id="ARBA00022692"/>
    </source>
</evidence>
<keyword evidence="3 9" id="KW-1003">Cell membrane</keyword>
<feature type="transmembrane region" description="Helical" evidence="9">
    <location>
        <begin position="6"/>
        <end position="23"/>
    </location>
</feature>
<dbReference type="GO" id="GO:0043953">
    <property type="term" value="P:protein transport by the Tat complex"/>
    <property type="evidence" value="ECO:0007669"/>
    <property type="project" value="UniProtKB-UniRule"/>
</dbReference>
<accession>A0A1F5JJS7</accession>
<comment type="subunit">
    <text evidence="9">Forms a complex with TatC.</text>
</comment>
<proteinExistence type="inferred from homology"/>
<dbReference type="GO" id="GO:0033281">
    <property type="term" value="C:TAT protein transport complex"/>
    <property type="evidence" value="ECO:0007669"/>
    <property type="project" value="UniProtKB-UniRule"/>
</dbReference>
<dbReference type="PRINTS" id="PR01506">
    <property type="entry name" value="TATBPROTEIN"/>
</dbReference>
<comment type="function">
    <text evidence="9">Part of the twin-arginine translocation (Tat) system that transports large folded proteins containing a characteristic twin-arginine motif in their signal peptide across membranes. TatA could form the protein-conducting channel of the Tat system.</text>
</comment>
<dbReference type="PANTHER" id="PTHR42982">
    <property type="entry name" value="SEC-INDEPENDENT PROTEIN TRANSLOCASE PROTEIN TATA"/>
    <property type="match status" value="1"/>
</dbReference>
<gene>
    <name evidence="9" type="primary">tatA</name>
    <name evidence="10" type="ORF">A2867_02835</name>
</gene>
<keyword evidence="7 9" id="KW-0811">Translocation</keyword>
<evidence type="ECO:0000256" key="5">
    <source>
        <dbReference type="ARBA" id="ARBA00022927"/>
    </source>
</evidence>
<evidence type="ECO:0000256" key="8">
    <source>
        <dbReference type="ARBA" id="ARBA00023136"/>
    </source>
</evidence>
<evidence type="ECO:0000256" key="7">
    <source>
        <dbReference type="ARBA" id="ARBA00023010"/>
    </source>
</evidence>
<keyword evidence="2 9" id="KW-0813">Transport</keyword>
<organism evidence="10 11">
    <name type="scientific">Candidatus Daviesbacteria bacterium RIFCSPHIGHO2_01_FULL_40_11</name>
    <dbReference type="NCBI Taxonomy" id="1797762"/>
    <lineage>
        <taxon>Bacteria</taxon>
        <taxon>Candidatus Daviesiibacteriota</taxon>
    </lineage>
</organism>
<sequence>MLSGIGTTELLIVGLIVLVLFGGKKLPELARGMGSSIKEFRKAANEDA</sequence>
<keyword evidence="8 9" id="KW-0472">Membrane</keyword>
<evidence type="ECO:0000313" key="10">
    <source>
        <dbReference type="EMBL" id="OGE28856.1"/>
    </source>
</evidence>
<evidence type="ECO:0000256" key="3">
    <source>
        <dbReference type="ARBA" id="ARBA00022475"/>
    </source>
</evidence>
<keyword evidence="4 9" id="KW-0812">Transmembrane</keyword>
<dbReference type="Gene3D" id="1.20.5.3310">
    <property type="match status" value="1"/>
</dbReference>
<evidence type="ECO:0000313" key="11">
    <source>
        <dbReference type="Proteomes" id="UP000177555"/>
    </source>
</evidence>
<dbReference type="InterPro" id="IPR006312">
    <property type="entry name" value="TatA/E"/>
</dbReference>
<comment type="caution">
    <text evidence="10">The sequence shown here is derived from an EMBL/GenBank/DDBJ whole genome shotgun (WGS) entry which is preliminary data.</text>
</comment>
<keyword evidence="5 9" id="KW-0653">Protein transport</keyword>
<dbReference type="EMBL" id="MFCP01000014">
    <property type="protein sequence ID" value="OGE28856.1"/>
    <property type="molecule type" value="Genomic_DNA"/>
</dbReference>
<protein>
    <recommendedName>
        <fullName evidence="9">Sec-independent protein translocase protein TatA</fullName>
    </recommendedName>
</protein>
<evidence type="ECO:0000256" key="9">
    <source>
        <dbReference type="HAMAP-Rule" id="MF_00236"/>
    </source>
</evidence>
<dbReference type="NCBIfam" id="TIGR01411">
    <property type="entry name" value="tatAE"/>
    <property type="match status" value="1"/>
</dbReference>
<comment type="subcellular location">
    <subcellularLocation>
        <location evidence="1 9">Cell membrane</location>
        <topology evidence="1 9">Single-pass membrane protein</topology>
    </subcellularLocation>
</comment>
<dbReference type="InterPro" id="IPR003369">
    <property type="entry name" value="TatA/B/E"/>
</dbReference>
<comment type="similarity">
    <text evidence="9">Belongs to the TatA/E family.</text>
</comment>
<reference evidence="10 11" key="1">
    <citation type="journal article" date="2016" name="Nat. Commun.">
        <title>Thousands of microbial genomes shed light on interconnected biogeochemical processes in an aquifer system.</title>
        <authorList>
            <person name="Anantharaman K."/>
            <person name="Brown C.T."/>
            <person name="Hug L.A."/>
            <person name="Sharon I."/>
            <person name="Castelle C.J."/>
            <person name="Probst A.J."/>
            <person name="Thomas B.C."/>
            <person name="Singh A."/>
            <person name="Wilkins M.J."/>
            <person name="Karaoz U."/>
            <person name="Brodie E.L."/>
            <person name="Williams K.H."/>
            <person name="Hubbard S.S."/>
            <person name="Banfield J.F."/>
        </authorList>
    </citation>
    <scope>NUCLEOTIDE SEQUENCE [LARGE SCALE GENOMIC DNA]</scope>
</reference>
<dbReference type="HAMAP" id="MF_00236">
    <property type="entry name" value="TatA_E"/>
    <property type="match status" value="1"/>
</dbReference>
<name>A0A1F5JJS7_9BACT</name>
<dbReference type="PANTHER" id="PTHR42982:SF1">
    <property type="entry name" value="SEC-INDEPENDENT PROTEIN TRANSLOCASE PROTEIN TATA"/>
    <property type="match status" value="1"/>
</dbReference>